<comment type="caution">
    <text evidence="2">The sequence shown here is derived from an EMBL/GenBank/DDBJ whole genome shotgun (WGS) entry which is preliminary data.</text>
</comment>
<protein>
    <submittedName>
        <fullName evidence="2">Uncharacterized protein</fullName>
    </submittedName>
</protein>
<evidence type="ECO:0000313" key="3">
    <source>
        <dbReference type="Proteomes" id="UP000570595"/>
    </source>
</evidence>
<name>A0A7J6KS47_PEROL</name>
<dbReference type="Proteomes" id="UP000570595">
    <property type="component" value="Unassembled WGS sequence"/>
</dbReference>
<feature type="signal peptide" evidence="1">
    <location>
        <begin position="1"/>
        <end position="22"/>
    </location>
</feature>
<sequence>MFYVVVASVIASLPHILRLAEGSDKHVVKRAKEGQIPSGIYESWESTDGSMPRVTMIVEEVDGAQGARFTARGTGNHTCEMSMPKAAALAMFSRHITGTDRCFYFTGVGKGHETQAAEFVESLVGLIDPGWVVSARPHREMYVCMKAGGETFIGLGAERNRNGVLMGWKHRIPLYRKDPPVGLEQSNIDMYEEPANKKRRLTVSQSFEEHLPTDRPLSLHGSVRAKRIPLPDGIYKTPVYSPDAIWLNLRTDAKRGRRVCDFTFKPVGNRSITVAADLWHPEDRTCLSPDSFGVKGEAKELSEFRTAIFGRELILDMLSTRICAEADGTYTLKMAEKGGERGKPLCMDLHLDTTGQFAKFFMMLPLLFHRFIMYPDRSCY</sequence>
<evidence type="ECO:0000313" key="2">
    <source>
        <dbReference type="EMBL" id="KAF4649692.1"/>
    </source>
</evidence>
<evidence type="ECO:0000256" key="1">
    <source>
        <dbReference type="SAM" id="SignalP"/>
    </source>
</evidence>
<keyword evidence="1" id="KW-0732">Signal</keyword>
<proteinExistence type="predicted"/>
<dbReference type="EMBL" id="JABAHT010001236">
    <property type="protein sequence ID" value="KAF4649692.1"/>
    <property type="molecule type" value="Genomic_DNA"/>
</dbReference>
<feature type="chain" id="PRO_5029596088" evidence="1">
    <location>
        <begin position="23"/>
        <end position="380"/>
    </location>
</feature>
<dbReference type="OrthoDB" id="10327447at2759"/>
<reference evidence="2 3" key="1">
    <citation type="submission" date="2020-04" db="EMBL/GenBank/DDBJ databases">
        <title>Perkinsus olseni comparative genomics.</title>
        <authorList>
            <person name="Bogema D.R."/>
        </authorList>
    </citation>
    <scope>NUCLEOTIDE SEQUENCE [LARGE SCALE GENOMIC DNA]</scope>
    <source>
        <strain evidence="2">ATCC PRA-179</strain>
    </source>
</reference>
<dbReference type="AlphaFoldDB" id="A0A7J6KS47"/>
<gene>
    <name evidence="2" type="ORF">FOZ61_001065</name>
</gene>
<organism evidence="2 3">
    <name type="scientific">Perkinsus olseni</name>
    <name type="common">Perkinsus atlanticus</name>
    <dbReference type="NCBI Taxonomy" id="32597"/>
    <lineage>
        <taxon>Eukaryota</taxon>
        <taxon>Sar</taxon>
        <taxon>Alveolata</taxon>
        <taxon>Perkinsozoa</taxon>
        <taxon>Perkinsea</taxon>
        <taxon>Perkinsida</taxon>
        <taxon>Perkinsidae</taxon>
        <taxon>Perkinsus</taxon>
    </lineage>
</organism>
<accession>A0A7J6KS47</accession>